<dbReference type="Proteomes" id="UP001316803">
    <property type="component" value="Unassembled WGS sequence"/>
</dbReference>
<dbReference type="PROSITE" id="PS50846">
    <property type="entry name" value="HMA_2"/>
    <property type="match status" value="2"/>
</dbReference>
<dbReference type="InterPro" id="IPR027256">
    <property type="entry name" value="P-typ_ATPase_IB"/>
</dbReference>
<dbReference type="PANTHER" id="PTHR43520:SF32">
    <property type="entry name" value="COPPER RESISTANCE P-TYPE ATPASE (EUROFUNG)"/>
    <property type="match status" value="1"/>
</dbReference>
<accession>A0AAN8IH89</accession>
<evidence type="ECO:0000256" key="10">
    <source>
        <dbReference type="RuleBase" id="RU362081"/>
    </source>
</evidence>
<dbReference type="InterPro" id="IPR018303">
    <property type="entry name" value="ATPase_P-typ_P_site"/>
</dbReference>
<feature type="transmembrane region" description="Helical" evidence="10">
    <location>
        <begin position="390"/>
        <end position="415"/>
    </location>
</feature>
<sequence>MPKKALDEAGFEIYNVIRDTTANIGPSGDSQIERSLQEQDGWLEQVVERWRMRSKPDSEVEKRKRDTHLGRCDICRAETSEKADHSLKDAERLAKFNAVVARCVVSAGAVNEPVVVIDSLPSSKLTKVTVSIVRMTCGTCVGKISEALEAKPWSRSVNVSLLTNSAVVTVVGGEHLADIVQTIQDGGYEATLERVDEANPLRETWSERLSDTLRASYAVGGMTCSTCIGNITEALQKHGWVKRVDINLISNSATVLFEGRDNLQAIADTIEDVGYNATLNDMIELERAQHQVKGRRVIAIRVTGMFCDHCPSRIHNSLEEFGQRLTIEKPLSIADPIVKVSYLPDAPEFTIRRILASISTVGPTLETSIYQSPTLEERSRMIHVREQRRLWLRTAFSVTVAIPTFIIAIAFGSLAPSQNRVRQFLMHPVWSGQVKRVDWALLFMATATPVYLFAADIFHRRALKEIQAMWRRRSPTPVLQRFYRFGSMNMLMSLSTSIAYISSVVGLVMAAMRSSYMASENSGSAYFDSVVFLTMFILLGKSIEAYSRSKTGDAVTMLGKLRPSEAILVDPYSGGSRLHNFYHEQRTRYVAVDVLEFGDIVKVSHGGSPPCDGVILEGESKFDESSLTGESKLVRKSVSDEICSGSINKDPAVSIRISSISGETMLDQIMQVVREGQTRRAPVERLADLLTSYFVPAVTLCAISIWIIWLSLGLSVALPRDYLGVGIGGWLLWSLQFAIAVFVIACPCGIALAAPTALFVGGGLAARNGILVKGGGEAFQEARGLDRIVFDKTGTLTRGGEPVITDYEFVSHEDDSLVRAVVQRLEESSSHPIAKALVSFCDSNEMREVEARDTEEIAGEGMRGAFTTKSMRKEHVLVLVGDESLMADYNVHIPVHIVQTINTWKAQGKPIALVAINTSPRDISLCEPGQNVSPAWKMVMICAVSDPPRPEAFAIVDALERRGMDVWMMSGDNPTTATAVGDTKVEKIQYLQKSQQKSKSRNAFGITRKHAQRATIAMVGDGINGAPALSIADVGIAIGSGSDIAIASADFILVSSHLDSLLTLIDLSRAVFRRIKFNFGWALVYNLVALPVAAGVLYSIKNVDGHVRLDPVWASLAMALSSVSVVCSSLLLRSGLPGVGFRQEALRRN</sequence>
<protein>
    <recommendedName>
        <fullName evidence="11">HMA domain-containing protein</fullName>
    </recommendedName>
</protein>
<feature type="transmembrane region" description="Helical" evidence="10">
    <location>
        <begin position="689"/>
        <end position="710"/>
    </location>
</feature>
<evidence type="ECO:0000256" key="7">
    <source>
        <dbReference type="ARBA" id="ARBA00022967"/>
    </source>
</evidence>
<evidence type="ECO:0000256" key="5">
    <source>
        <dbReference type="ARBA" id="ARBA00022741"/>
    </source>
</evidence>
<dbReference type="InterPro" id="IPR023298">
    <property type="entry name" value="ATPase_P-typ_TM_dom_sf"/>
</dbReference>
<feature type="transmembrane region" description="Helical" evidence="10">
    <location>
        <begin position="1079"/>
        <end position="1100"/>
    </location>
</feature>
<evidence type="ECO:0000256" key="3">
    <source>
        <dbReference type="ARBA" id="ARBA00022692"/>
    </source>
</evidence>
<dbReference type="Pfam" id="PF00403">
    <property type="entry name" value="HMA"/>
    <property type="match status" value="2"/>
</dbReference>
<gene>
    <name evidence="12" type="ORF">OHC33_011143</name>
</gene>
<dbReference type="PANTHER" id="PTHR43520">
    <property type="entry name" value="ATP7, ISOFORM B"/>
    <property type="match status" value="1"/>
</dbReference>
<keyword evidence="7" id="KW-1278">Translocase</keyword>
<dbReference type="EMBL" id="JAKLMC020000064">
    <property type="protein sequence ID" value="KAK5947827.1"/>
    <property type="molecule type" value="Genomic_DNA"/>
</dbReference>
<dbReference type="PRINTS" id="PR00120">
    <property type="entry name" value="HATPASE"/>
</dbReference>
<dbReference type="NCBIfam" id="TIGR01525">
    <property type="entry name" value="ATPase-IB_hvy"/>
    <property type="match status" value="1"/>
</dbReference>
<dbReference type="InterPro" id="IPR017969">
    <property type="entry name" value="Heavy-metal-associated_CS"/>
</dbReference>
<dbReference type="FunFam" id="3.30.70.100:FF:000001">
    <property type="entry name" value="ATPase copper transporting beta"/>
    <property type="match status" value="1"/>
</dbReference>
<keyword evidence="5 10" id="KW-0547">Nucleotide-binding</keyword>
<dbReference type="GO" id="GO:0005524">
    <property type="term" value="F:ATP binding"/>
    <property type="evidence" value="ECO:0007669"/>
    <property type="project" value="UniProtKB-UniRule"/>
</dbReference>
<dbReference type="InterPro" id="IPR008250">
    <property type="entry name" value="ATPase_P-typ_transduc_dom_A_sf"/>
</dbReference>
<feature type="transmembrane region" description="Helical" evidence="10">
    <location>
        <begin position="730"/>
        <end position="760"/>
    </location>
</feature>
<dbReference type="Pfam" id="PF00702">
    <property type="entry name" value="Hydrolase"/>
    <property type="match status" value="1"/>
</dbReference>
<dbReference type="InterPro" id="IPR006121">
    <property type="entry name" value="HMA_dom"/>
</dbReference>
<dbReference type="NCBIfam" id="TIGR01494">
    <property type="entry name" value="ATPase_P-type"/>
    <property type="match status" value="2"/>
</dbReference>
<dbReference type="SUPFAM" id="SSF81660">
    <property type="entry name" value="Metal cation-transporting ATPase, ATP-binding domain N"/>
    <property type="match status" value="1"/>
</dbReference>
<comment type="caution">
    <text evidence="12">The sequence shown here is derived from an EMBL/GenBank/DDBJ whole genome shotgun (WGS) entry which is preliminary data.</text>
</comment>
<dbReference type="Gene3D" id="3.30.70.100">
    <property type="match status" value="2"/>
</dbReference>
<dbReference type="InterPro" id="IPR036163">
    <property type="entry name" value="HMA_dom_sf"/>
</dbReference>
<dbReference type="FunFam" id="2.70.150.10:FF:000068">
    <property type="entry name" value="Copper resistance-associated P-type ATPase"/>
    <property type="match status" value="1"/>
</dbReference>
<keyword evidence="4 10" id="KW-0479">Metal-binding</keyword>
<dbReference type="GO" id="GO:0016020">
    <property type="term" value="C:membrane"/>
    <property type="evidence" value="ECO:0007669"/>
    <property type="project" value="UniProtKB-SubCell"/>
</dbReference>
<evidence type="ECO:0000256" key="6">
    <source>
        <dbReference type="ARBA" id="ARBA00022840"/>
    </source>
</evidence>
<evidence type="ECO:0000256" key="4">
    <source>
        <dbReference type="ARBA" id="ARBA00022723"/>
    </source>
</evidence>
<dbReference type="SUPFAM" id="SSF55008">
    <property type="entry name" value="HMA, heavy metal-associated domain"/>
    <property type="match status" value="2"/>
</dbReference>
<dbReference type="GO" id="GO:0043682">
    <property type="term" value="F:P-type divalent copper transporter activity"/>
    <property type="evidence" value="ECO:0007669"/>
    <property type="project" value="TreeGrafter"/>
</dbReference>
<dbReference type="InterPro" id="IPR059000">
    <property type="entry name" value="ATPase_P-type_domA"/>
</dbReference>
<comment type="subcellular location">
    <subcellularLocation>
        <location evidence="1">Membrane</location>
        <topology evidence="1">Multi-pass membrane protein</topology>
    </subcellularLocation>
</comment>
<keyword evidence="13" id="KW-1185">Reference proteome</keyword>
<dbReference type="InterPro" id="IPR023214">
    <property type="entry name" value="HAD_sf"/>
</dbReference>
<evidence type="ECO:0000313" key="13">
    <source>
        <dbReference type="Proteomes" id="UP001316803"/>
    </source>
</evidence>
<evidence type="ECO:0000256" key="2">
    <source>
        <dbReference type="ARBA" id="ARBA00006024"/>
    </source>
</evidence>
<name>A0AAN8IH89_9EURO</name>
<keyword evidence="8 10" id="KW-1133">Transmembrane helix</keyword>
<evidence type="ECO:0000259" key="11">
    <source>
        <dbReference type="PROSITE" id="PS50846"/>
    </source>
</evidence>
<dbReference type="InterPro" id="IPR001757">
    <property type="entry name" value="P_typ_ATPase"/>
</dbReference>
<dbReference type="PROSITE" id="PS00154">
    <property type="entry name" value="ATPASE_E1_E2"/>
    <property type="match status" value="1"/>
</dbReference>
<dbReference type="Gene3D" id="3.40.1110.10">
    <property type="entry name" value="Calcium-transporting ATPase, cytoplasmic domain N"/>
    <property type="match status" value="1"/>
</dbReference>
<dbReference type="SUPFAM" id="SSF81653">
    <property type="entry name" value="Calcium ATPase, transduction domain A"/>
    <property type="match status" value="1"/>
</dbReference>
<feature type="transmembrane region" description="Helical" evidence="10">
    <location>
        <begin position="523"/>
        <end position="540"/>
    </location>
</feature>
<dbReference type="InterPro" id="IPR036412">
    <property type="entry name" value="HAD-like_sf"/>
</dbReference>
<organism evidence="12 13">
    <name type="scientific">Knufia fluminis</name>
    <dbReference type="NCBI Taxonomy" id="191047"/>
    <lineage>
        <taxon>Eukaryota</taxon>
        <taxon>Fungi</taxon>
        <taxon>Dikarya</taxon>
        <taxon>Ascomycota</taxon>
        <taxon>Pezizomycotina</taxon>
        <taxon>Eurotiomycetes</taxon>
        <taxon>Chaetothyriomycetidae</taxon>
        <taxon>Chaetothyriales</taxon>
        <taxon>Trichomeriaceae</taxon>
        <taxon>Knufia</taxon>
    </lineage>
</organism>
<keyword evidence="6 10" id="KW-0067">ATP-binding</keyword>
<keyword evidence="9 10" id="KW-0472">Membrane</keyword>
<evidence type="ECO:0000256" key="8">
    <source>
        <dbReference type="ARBA" id="ARBA00022989"/>
    </source>
</evidence>
<feature type="domain" description="HMA" evidence="11">
    <location>
        <begin position="126"/>
        <end position="191"/>
    </location>
</feature>
<dbReference type="Gene3D" id="3.40.50.1000">
    <property type="entry name" value="HAD superfamily/HAD-like"/>
    <property type="match status" value="1"/>
</dbReference>
<reference evidence="12 13" key="1">
    <citation type="submission" date="2022-12" db="EMBL/GenBank/DDBJ databases">
        <title>Genomic features and morphological characterization of a novel Knufia sp. strain isolated from spacecraft assembly facility.</title>
        <authorList>
            <person name="Teixeira M."/>
            <person name="Chander A.M."/>
            <person name="Stajich J.E."/>
            <person name="Venkateswaran K."/>
        </authorList>
    </citation>
    <scope>NUCLEOTIDE SEQUENCE [LARGE SCALE GENOMIC DNA]</scope>
    <source>
        <strain evidence="12 13">FJI-L2-BK-P2</strain>
    </source>
</reference>
<dbReference type="AlphaFoldDB" id="A0AAN8IH89"/>
<dbReference type="PROSITE" id="PS01047">
    <property type="entry name" value="HMA_1"/>
    <property type="match status" value="2"/>
</dbReference>
<evidence type="ECO:0000256" key="1">
    <source>
        <dbReference type="ARBA" id="ARBA00004141"/>
    </source>
</evidence>
<comment type="similarity">
    <text evidence="2 10">Belongs to the cation transport ATPase (P-type) (TC 3.A.3) family. Type IB subfamily.</text>
</comment>
<feature type="transmembrane region" description="Helical" evidence="10">
    <location>
        <begin position="490"/>
        <end position="511"/>
    </location>
</feature>
<feature type="transmembrane region" description="Helical" evidence="10">
    <location>
        <begin position="1112"/>
        <end position="1132"/>
    </location>
</feature>
<dbReference type="Pfam" id="PF00122">
    <property type="entry name" value="E1-E2_ATPase"/>
    <property type="match status" value="1"/>
</dbReference>
<dbReference type="GO" id="GO:0005507">
    <property type="term" value="F:copper ion binding"/>
    <property type="evidence" value="ECO:0007669"/>
    <property type="project" value="TreeGrafter"/>
</dbReference>
<dbReference type="GO" id="GO:0016887">
    <property type="term" value="F:ATP hydrolysis activity"/>
    <property type="evidence" value="ECO:0007669"/>
    <property type="project" value="InterPro"/>
</dbReference>
<feature type="transmembrane region" description="Helical" evidence="10">
    <location>
        <begin position="439"/>
        <end position="459"/>
    </location>
</feature>
<proteinExistence type="inferred from homology"/>
<dbReference type="GO" id="GO:0055070">
    <property type="term" value="P:copper ion homeostasis"/>
    <property type="evidence" value="ECO:0007669"/>
    <property type="project" value="TreeGrafter"/>
</dbReference>
<feature type="domain" description="HMA" evidence="11">
    <location>
        <begin position="213"/>
        <end position="278"/>
    </location>
</feature>
<dbReference type="PRINTS" id="PR00119">
    <property type="entry name" value="CATATPASE"/>
</dbReference>
<evidence type="ECO:0000313" key="12">
    <source>
        <dbReference type="EMBL" id="KAK5947827.1"/>
    </source>
</evidence>
<dbReference type="CDD" id="cd00371">
    <property type="entry name" value="HMA"/>
    <property type="match status" value="2"/>
</dbReference>
<keyword evidence="3 10" id="KW-0812">Transmembrane</keyword>
<dbReference type="SUPFAM" id="SSF56784">
    <property type="entry name" value="HAD-like"/>
    <property type="match status" value="1"/>
</dbReference>
<dbReference type="Gene3D" id="2.70.150.10">
    <property type="entry name" value="Calcium-transporting ATPase, cytoplasmic transduction domain A"/>
    <property type="match status" value="1"/>
</dbReference>
<dbReference type="InterPro" id="IPR023299">
    <property type="entry name" value="ATPase_P-typ_cyto_dom_N"/>
</dbReference>
<evidence type="ECO:0000256" key="9">
    <source>
        <dbReference type="ARBA" id="ARBA00023136"/>
    </source>
</evidence>
<dbReference type="SUPFAM" id="SSF81665">
    <property type="entry name" value="Calcium ATPase, transmembrane domain M"/>
    <property type="match status" value="1"/>
</dbReference>